<dbReference type="GO" id="GO:0015385">
    <property type="term" value="F:sodium:proton antiporter activity"/>
    <property type="evidence" value="ECO:0007669"/>
    <property type="project" value="InterPro"/>
</dbReference>
<evidence type="ECO:0000256" key="8">
    <source>
        <dbReference type="ARBA" id="ARBA00023136"/>
    </source>
</evidence>
<evidence type="ECO:0000256" key="5">
    <source>
        <dbReference type="ARBA" id="ARBA00022989"/>
    </source>
</evidence>
<dbReference type="Gene3D" id="6.10.140.1330">
    <property type="match status" value="1"/>
</dbReference>
<keyword evidence="14" id="KW-1185">Reference proteome</keyword>
<dbReference type="EMBL" id="AZFE01000031">
    <property type="protein sequence ID" value="KRL55382.1"/>
    <property type="molecule type" value="Genomic_DNA"/>
</dbReference>
<feature type="transmembrane region" description="Helical" evidence="11">
    <location>
        <begin position="156"/>
        <end position="181"/>
    </location>
</feature>
<evidence type="ECO:0000256" key="4">
    <source>
        <dbReference type="ARBA" id="ARBA00022692"/>
    </source>
</evidence>
<comment type="subcellular location">
    <subcellularLocation>
        <location evidence="1">Cell membrane</location>
        <topology evidence="1">Multi-pass membrane protein</topology>
    </subcellularLocation>
</comment>
<dbReference type="AlphaFoldDB" id="A0A0R1RF11"/>
<feature type="transmembrane region" description="Helical" evidence="11">
    <location>
        <begin position="187"/>
        <end position="208"/>
    </location>
</feature>
<evidence type="ECO:0000313" key="13">
    <source>
        <dbReference type="EMBL" id="KRL55382.1"/>
    </source>
</evidence>
<feature type="transmembrane region" description="Helical" evidence="11">
    <location>
        <begin position="239"/>
        <end position="256"/>
    </location>
</feature>
<feature type="transmembrane region" description="Helical" evidence="11">
    <location>
        <begin position="215"/>
        <end position="233"/>
    </location>
</feature>
<keyword evidence="3" id="KW-1003">Cell membrane</keyword>
<dbReference type="GO" id="GO:0098719">
    <property type="term" value="P:sodium ion import across plasma membrane"/>
    <property type="evidence" value="ECO:0007669"/>
    <property type="project" value="TreeGrafter"/>
</dbReference>
<feature type="transmembrane region" description="Helical" evidence="11">
    <location>
        <begin position="114"/>
        <end position="135"/>
    </location>
</feature>
<dbReference type="GO" id="GO:0051453">
    <property type="term" value="P:regulation of intracellular pH"/>
    <property type="evidence" value="ECO:0007669"/>
    <property type="project" value="TreeGrafter"/>
</dbReference>
<keyword evidence="2" id="KW-0813">Transport</keyword>
<keyword evidence="5 11" id="KW-1133">Transmembrane helix</keyword>
<evidence type="ECO:0000256" key="11">
    <source>
        <dbReference type="SAM" id="Phobius"/>
    </source>
</evidence>
<keyword evidence="6" id="KW-0915">Sodium</keyword>
<keyword evidence="8 11" id="KW-0472">Membrane</keyword>
<keyword evidence="4 11" id="KW-0812">Transmembrane</keyword>
<gene>
    <name evidence="13" type="ORF">FC70_GL000978</name>
</gene>
<accession>A0A0R1RF11</accession>
<evidence type="ECO:0000256" key="3">
    <source>
        <dbReference type="ARBA" id="ARBA00022475"/>
    </source>
</evidence>
<dbReference type="KEGG" id="lol:LACOL_0320"/>
<proteinExistence type="predicted"/>
<protein>
    <submittedName>
        <fullName evidence="13">Sodium hydrogen exchanger</fullName>
    </submittedName>
</protein>
<feature type="transmembrane region" description="Helical" evidence="11">
    <location>
        <begin position="46"/>
        <end position="66"/>
    </location>
</feature>
<keyword evidence="7" id="KW-0406">Ion transport</keyword>
<evidence type="ECO:0000256" key="2">
    <source>
        <dbReference type="ARBA" id="ARBA00022448"/>
    </source>
</evidence>
<dbReference type="InterPro" id="IPR006153">
    <property type="entry name" value="Cation/H_exchanger_TM"/>
</dbReference>
<keyword evidence="9" id="KW-0739">Sodium transport</keyword>
<evidence type="ECO:0000256" key="6">
    <source>
        <dbReference type="ARBA" id="ARBA00023053"/>
    </source>
</evidence>
<comment type="caution">
    <text evidence="13">The sequence shown here is derived from an EMBL/GenBank/DDBJ whole genome shotgun (WGS) entry which is preliminary data.</text>
</comment>
<evidence type="ECO:0000256" key="1">
    <source>
        <dbReference type="ARBA" id="ARBA00004651"/>
    </source>
</evidence>
<feature type="domain" description="Cation/H+ exchanger transmembrane" evidence="12">
    <location>
        <begin position="11"/>
        <end position="400"/>
    </location>
</feature>
<dbReference type="GO" id="GO:0005886">
    <property type="term" value="C:plasma membrane"/>
    <property type="evidence" value="ECO:0007669"/>
    <property type="project" value="UniProtKB-SubCell"/>
</dbReference>
<sequence>MEIILMVVLLLLAVIVANIVNLIYPKIPLALYQIAAGLILSLDSQFHHFVIHPEIFMLIIIAPLMFKDGKGQSLRSLKNNLSTLLSLSVGLSIVTVIIAGFFINWIWGAATLPIAFMLAAIITPTDAVAVSSITRNVEVPADVDQALEHESLFNDAAGIVLFGLALSAIISGEFSLLGSVLDFGKTFFGGIIVGFILGYLITALRLNLTRTHTDISAIIVPIEIMTPLFVYWVAEELGVSGILAVVATGLVFAIFQTRLRLTSTKLQIVTTTTWAIIADVLNGFVFVLLGATLPSVLADRGVQDISKLLLGGLLIYILITGIRFLWIKFNFAHNVKSDTNSAIITAIGGVHGTIALAMAFSIPTGVNATLTSLRGQLIFVTATVILISLIVATVVFPFIVPKKKEEFNQQELSNLFRDLIYYAESQLRNSNPQSKEVDRVSSTIDSQTRSFTTQPDRKKYVKLIDQVHQVELDTLDKLEDNDEITHSERLISERILRKSLALFSNHGFVATSKFIYRNLRRKSQFRRQHHRMQARRQQMLQTRGNIDENTQQQLQAREHTLHEPNGVRPQGPSDFKLQERSKITRSKMQSIIIQATQAVQEYLRTLDDKENTHEINFILEYYNQLLQQYQSGEDLDDDLMGNLFIQAFQYEHSYIQNLLASGSISTSVANKLNEQISTDELVYMQSLN</sequence>
<dbReference type="GO" id="GO:0015386">
    <property type="term" value="F:potassium:proton antiporter activity"/>
    <property type="evidence" value="ECO:0007669"/>
    <property type="project" value="TreeGrafter"/>
</dbReference>
<evidence type="ECO:0000259" key="12">
    <source>
        <dbReference type="Pfam" id="PF00999"/>
    </source>
</evidence>
<feature type="transmembrane region" description="Helical" evidence="11">
    <location>
        <begin position="87"/>
        <end position="108"/>
    </location>
</feature>
<evidence type="ECO:0000256" key="10">
    <source>
        <dbReference type="SAM" id="MobiDB-lite"/>
    </source>
</evidence>
<dbReference type="Pfam" id="PF00999">
    <property type="entry name" value="Na_H_Exchanger"/>
    <property type="match status" value="1"/>
</dbReference>
<dbReference type="PANTHER" id="PTHR10110">
    <property type="entry name" value="SODIUM/HYDROGEN EXCHANGER"/>
    <property type="match status" value="1"/>
</dbReference>
<dbReference type="PANTHER" id="PTHR10110:SF86">
    <property type="entry name" value="SODIUM_HYDROGEN EXCHANGER 7"/>
    <property type="match status" value="1"/>
</dbReference>
<name>A0A0R1RF11_9LACO</name>
<dbReference type="Proteomes" id="UP000051697">
    <property type="component" value="Unassembled WGS sequence"/>
</dbReference>
<feature type="transmembrane region" description="Helical" evidence="11">
    <location>
        <begin position="309"/>
        <end position="329"/>
    </location>
</feature>
<dbReference type="OrthoDB" id="9809206at2"/>
<feature type="transmembrane region" description="Helical" evidence="11">
    <location>
        <begin position="377"/>
        <end position="400"/>
    </location>
</feature>
<evidence type="ECO:0000256" key="7">
    <source>
        <dbReference type="ARBA" id="ARBA00023065"/>
    </source>
</evidence>
<dbReference type="PATRIC" id="fig|1423778.4.peg.1011"/>
<dbReference type="InterPro" id="IPR018422">
    <property type="entry name" value="Cation/H_exchanger_CPA1"/>
</dbReference>
<feature type="region of interest" description="Disordered" evidence="10">
    <location>
        <begin position="432"/>
        <end position="451"/>
    </location>
</feature>
<evidence type="ECO:0000313" key="14">
    <source>
        <dbReference type="Proteomes" id="UP000051697"/>
    </source>
</evidence>
<organism evidence="13 14">
    <name type="scientific">Paucilactobacillus oligofermentans DSM 15707 = LMG 22743</name>
    <dbReference type="NCBI Taxonomy" id="1423778"/>
    <lineage>
        <taxon>Bacteria</taxon>
        <taxon>Bacillati</taxon>
        <taxon>Bacillota</taxon>
        <taxon>Bacilli</taxon>
        <taxon>Lactobacillales</taxon>
        <taxon>Lactobacillaceae</taxon>
        <taxon>Paucilactobacillus</taxon>
    </lineage>
</organism>
<feature type="transmembrane region" description="Helical" evidence="11">
    <location>
        <begin position="341"/>
        <end position="362"/>
    </location>
</feature>
<evidence type="ECO:0000256" key="9">
    <source>
        <dbReference type="ARBA" id="ARBA00023201"/>
    </source>
</evidence>
<reference evidence="13 14" key="1">
    <citation type="journal article" date="2015" name="Genome Announc.">
        <title>Expanding the biotechnology potential of lactobacilli through comparative genomics of 213 strains and associated genera.</title>
        <authorList>
            <person name="Sun Z."/>
            <person name="Harris H.M."/>
            <person name="McCann A."/>
            <person name="Guo C."/>
            <person name="Argimon S."/>
            <person name="Zhang W."/>
            <person name="Yang X."/>
            <person name="Jeffery I.B."/>
            <person name="Cooney J.C."/>
            <person name="Kagawa T.F."/>
            <person name="Liu W."/>
            <person name="Song Y."/>
            <person name="Salvetti E."/>
            <person name="Wrobel A."/>
            <person name="Rasinkangas P."/>
            <person name="Parkhill J."/>
            <person name="Rea M.C."/>
            <person name="O'Sullivan O."/>
            <person name="Ritari J."/>
            <person name="Douillard F.P."/>
            <person name="Paul Ross R."/>
            <person name="Yang R."/>
            <person name="Briner A.E."/>
            <person name="Felis G.E."/>
            <person name="de Vos W.M."/>
            <person name="Barrangou R."/>
            <person name="Klaenhammer T.R."/>
            <person name="Caufield P.W."/>
            <person name="Cui Y."/>
            <person name="Zhang H."/>
            <person name="O'Toole P.W."/>
        </authorList>
    </citation>
    <scope>NUCLEOTIDE SEQUENCE [LARGE SCALE GENOMIC DNA]</scope>
    <source>
        <strain evidence="13 14">DSM 15707</strain>
    </source>
</reference>
<dbReference type="RefSeq" id="WP_057889928.1">
    <property type="nucleotide sequence ID" value="NZ_AZFE01000031.1"/>
</dbReference>
<feature type="transmembrane region" description="Helical" evidence="11">
    <location>
        <begin position="268"/>
        <end position="289"/>
    </location>
</feature>